<proteinExistence type="predicted"/>
<organism evidence="1 2">
    <name type="scientific">Allosphingosinicella indica</name>
    <dbReference type="NCBI Taxonomy" id="941907"/>
    <lineage>
        <taxon>Bacteria</taxon>
        <taxon>Pseudomonadati</taxon>
        <taxon>Pseudomonadota</taxon>
        <taxon>Alphaproteobacteria</taxon>
        <taxon>Sphingomonadales</taxon>
        <taxon>Sphingomonadaceae</taxon>
        <taxon>Allosphingosinicella</taxon>
    </lineage>
</organism>
<accession>A0A1X7GI70</accession>
<dbReference type="AlphaFoldDB" id="A0A1X7GI70"/>
<dbReference type="EMBL" id="LT840185">
    <property type="protein sequence ID" value="SMF70161.1"/>
    <property type="molecule type" value="Genomic_DNA"/>
</dbReference>
<evidence type="ECO:0000313" key="2">
    <source>
        <dbReference type="Proteomes" id="UP000192934"/>
    </source>
</evidence>
<dbReference type="PROSITE" id="PS51257">
    <property type="entry name" value="PROKAR_LIPOPROTEIN"/>
    <property type="match status" value="1"/>
</dbReference>
<dbReference type="Proteomes" id="UP000192934">
    <property type="component" value="Chromosome I"/>
</dbReference>
<dbReference type="STRING" id="941907.SAMN06295910_1817"/>
<reference evidence="2" key="1">
    <citation type="submission" date="2017-04" db="EMBL/GenBank/DDBJ databases">
        <authorList>
            <person name="Varghese N."/>
            <person name="Submissions S."/>
        </authorList>
    </citation>
    <scope>NUCLEOTIDE SEQUENCE [LARGE SCALE GENOMIC DNA]</scope>
    <source>
        <strain evidence="2">Dd16</strain>
    </source>
</reference>
<keyword evidence="2" id="KW-1185">Reference proteome</keyword>
<name>A0A1X7GI70_9SPHN</name>
<gene>
    <name evidence="1" type="ORF">SAMN06295910_1817</name>
</gene>
<sequence>MARLIAPAIGAALLLAGCERPPEDTAADPVRRAAYQVHLALARLKACDDKDELRSAETRLLELTRLAMPIGRDRAIWLGGNDWSAVMAQGRPVTCPGTPRARAAADQALDALGDVLGNVE</sequence>
<dbReference type="RefSeq" id="WP_085218475.1">
    <property type="nucleotide sequence ID" value="NZ_LT840185.1"/>
</dbReference>
<evidence type="ECO:0000313" key="1">
    <source>
        <dbReference type="EMBL" id="SMF70161.1"/>
    </source>
</evidence>
<protein>
    <submittedName>
        <fullName evidence="1">Uncharacterized protein</fullName>
    </submittedName>
</protein>